<dbReference type="VEuPathDB" id="TrichDB:TVAG_162840"/>
<evidence type="ECO:0000313" key="3">
    <source>
        <dbReference type="Proteomes" id="UP000001542"/>
    </source>
</evidence>
<sequence>MKSFQLPSLGLNLGLNLSNIPVGNAKNESHIAYFCVPYSNLTEEELEELKETAAEKFGEGVTVVQISKIPEQYAIIPPQNGESAIPNLQTIDAAYQDGEHLPTFLDQCLTEQQALTRQIEQLNSDYEAQQAEKIQLLIENAKLEERIKYEQEKLNSISNWTKNVKEKYDQYASDN</sequence>
<dbReference type="SMR" id="A2DFW2"/>
<dbReference type="AlphaFoldDB" id="A2DFW2"/>
<dbReference type="InParanoid" id="A2DFW2"/>
<gene>
    <name evidence="2" type="ORF">TVAG_162840</name>
</gene>
<dbReference type="EMBL" id="DS113196">
    <property type="protein sequence ID" value="EAY20589.1"/>
    <property type="molecule type" value="Genomic_DNA"/>
</dbReference>
<keyword evidence="3" id="KW-1185">Reference proteome</keyword>
<organism evidence="2 3">
    <name type="scientific">Trichomonas vaginalis (strain ATCC PRA-98 / G3)</name>
    <dbReference type="NCBI Taxonomy" id="412133"/>
    <lineage>
        <taxon>Eukaryota</taxon>
        <taxon>Metamonada</taxon>
        <taxon>Parabasalia</taxon>
        <taxon>Trichomonadida</taxon>
        <taxon>Trichomonadidae</taxon>
        <taxon>Trichomonas</taxon>
    </lineage>
</organism>
<dbReference type="VEuPathDB" id="TrichDB:TVAGG3_0951120"/>
<evidence type="ECO:0000313" key="2">
    <source>
        <dbReference type="EMBL" id="EAY20589.1"/>
    </source>
</evidence>
<dbReference type="RefSeq" id="XP_001581575.1">
    <property type="nucleotide sequence ID" value="XM_001581525.1"/>
</dbReference>
<accession>A2DFW2</accession>
<protein>
    <submittedName>
        <fullName evidence="2">Uncharacterized protein</fullName>
    </submittedName>
</protein>
<dbReference type="KEGG" id="tva:5466132"/>
<keyword evidence="1" id="KW-0175">Coiled coil</keyword>
<evidence type="ECO:0000256" key="1">
    <source>
        <dbReference type="SAM" id="Coils"/>
    </source>
</evidence>
<proteinExistence type="predicted"/>
<feature type="coiled-coil region" evidence="1">
    <location>
        <begin position="105"/>
        <end position="153"/>
    </location>
</feature>
<reference evidence="2" key="1">
    <citation type="submission" date="2006-10" db="EMBL/GenBank/DDBJ databases">
        <authorList>
            <person name="Amadeo P."/>
            <person name="Zhao Q."/>
            <person name="Wortman J."/>
            <person name="Fraser-Liggett C."/>
            <person name="Carlton J."/>
        </authorList>
    </citation>
    <scope>NUCLEOTIDE SEQUENCE</scope>
    <source>
        <strain evidence="2">G3</strain>
    </source>
</reference>
<dbReference type="Proteomes" id="UP000001542">
    <property type="component" value="Unassembled WGS sequence"/>
</dbReference>
<reference evidence="2" key="2">
    <citation type="journal article" date="2007" name="Science">
        <title>Draft genome sequence of the sexually transmitted pathogen Trichomonas vaginalis.</title>
        <authorList>
            <person name="Carlton J.M."/>
            <person name="Hirt R.P."/>
            <person name="Silva J.C."/>
            <person name="Delcher A.L."/>
            <person name="Schatz M."/>
            <person name="Zhao Q."/>
            <person name="Wortman J.R."/>
            <person name="Bidwell S.L."/>
            <person name="Alsmark U.C.M."/>
            <person name="Besteiro S."/>
            <person name="Sicheritz-Ponten T."/>
            <person name="Noel C.J."/>
            <person name="Dacks J.B."/>
            <person name="Foster P.G."/>
            <person name="Simillion C."/>
            <person name="Van de Peer Y."/>
            <person name="Miranda-Saavedra D."/>
            <person name="Barton G.J."/>
            <person name="Westrop G.D."/>
            <person name="Mueller S."/>
            <person name="Dessi D."/>
            <person name="Fiori P.L."/>
            <person name="Ren Q."/>
            <person name="Paulsen I."/>
            <person name="Zhang H."/>
            <person name="Bastida-Corcuera F.D."/>
            <person name="Simoes-Barbosa A."/>
            <person name="Brown M.T."/>
            <person name="Hayes R.D."/>
            <person name="Mukherjee M."/>
            <person name="Okumura C.Y."/>
            <person name="Schneider R."/>
            <person name="Smith A.J."/>
            <person name="Vanacova S."/>
            <person name="Villalvazo M."/>
            <person name="Haas B.J."/>
            <person name="Pertea M."/>
            <person name="Feldblyum T.V."/>
            <person name="Utterback T.R."/>
            <person name="Shu C.L."/>
            <person name="Osoegawa K."/>
            <person name="de Jong P.J."/>
            <person name="Hrdy I."/>
            <person name="Horvathova L."/>
            <person name="Zubacova Z."/>
            <person name="Dolezal P."/>
            <person name="Malik S.B."/>
            <person name="Logsdon J.M. Jr."/>
            <person name="Henze K."/>
            <person name="Gupta A."/>
            <person name="Wang C.C."/>
            <person name="Dunne R.L."/>
            <person name="Upcroft J.A."/>
            <person name="Upcroft P."/>
            <person name="White O."/>
            <person name="Salzberg S.L."/>
            <person name="Tang P."/>
            <person name="Chiu C.-H."/>
            <person name="Lee Y.-S."/>
            <person name="Embley T.M."/>
            <person name="Coombs G.H."/>
            <person name="Mottram J.C."/>
            <person name="Tachezy J."/>
            <person name="Fraser-Liggett C.M."/>
            <person name="Johnson P.J."/>
        </authorList>
    </citation>
    <scope>NUCLEOTIDE SEQUENCE [LARGE SCALE GENOMIC DNA]</scope>
    <source>
        <strain evidence="2">G3</strain>
    </source>
</reference>
<name>A2DFW2_TRIV3</name>